<accession>A0A2G5UBM3</accession>
<dbReference type="STRING" id="1611254.A0A2G5UBM3"/>
<gene>
    <name evidence="4" type="primary">Cnig_chr_IV.g15684</name>
    <name evidence="4" type="ORF">B9Z55_015684</name>
</gene>
<feature type="region of interest" description="Disordered" evidence="1">
    <location>
        <begin position="219"/>
        <end position="242"/>
    </location>
</feature>
<organism evidence="4 5">
    <name type="scientific">Caenorhabditis nigoni</name>
    <dbReference type="NCBI Taxonomy" id="1611254"/>
    <lineage>
        <taxon>Eukaryota</taxon>
        <taxon>Metazoa</taxon>
        <taxon>Ecdysozoa</taxon>
        <taxon>Nematoda</taxon>
        <taxon>Chromadorea</taxon>
        <taxon>Rhabditida</taxon>
        <taxon>Rhabditina</taxon>
        <taxon>Rhabditomorpha</taxon>
        <taxon>Rhabditoidea</taxon>
        <taxon>Rhabditidae</taxon>
        <taxon>Peloderinae</taxon>
        <taxon>Caenorhabditis</taxon>
    </lineage>
</organism>
<evidence type="ECO:0000256" key="1">
    <source>
        <dbReference type="SAM" id="MobiDB-lite"/>
    </source>
</evidence>
<sequence length="261" mass="29632">MHVFTLFGIFGPLFLGFASSQCLEDDDAYIGGLCYTVSTYKESFPVAQNACHRKNQNLAIIKSSLQANYLATTVQKITNEQNGKFWIGLNRSSINSRYQWDDGTPLVWSNFDSKFSQNQLWVAESTQNGKWTTLDGGEAHFFVCSHDPSATTPRPSTTNGPWETTPYPDDGSTTYGPWETTSYPDYGSTDYPDDGSTTYGPWETTSYDDYATTDYPDYGTTDYPDYESTEYPDYDPTTTDFPQIRINKLPKPLRKFFQKKH</sequence>
<dbReference type="InterPro" id="IPR016187">
    <property type="entry name" value="CTDL_fold"/>
</dbReference>
<feature type="compositionally biased region" description="Polar residues" evidence="1">
    <location>
        <begin position="148"/>
        <end position="162"/>
    </location>
</feature>
<feature type="chain" id="PRO_5013922609" description="C-type lectin domain-containing protein" evidence="2">
    <location>
        <begin position="21"/>
        <end position="261"/>
    </location>
</feature>
<feature type="signal peptide" evidence="2">
    <location>
        <begin position="1"/>
        <end position="20"/>
    </location>
</feature>
<evidence type="ECO:0000313" key="5">
    <source>
        <dbReference type="Proteomes" id="UP000230233"/>
    </source>
</evidence>
<comment type="caution">
    <text evidence="4">The sequence shown here is derived from an EMBL/GenBank/DDBJ whole genome shotgun (WGS) entry which is preliminary data.</text>
</comment>
<protein>
    <recommendedName>
        <fullName evidence="3">C-type lectin domain-containing protein</fullName>
    </recommendedName>
</protein>
<feature type="compositionally biased region" description="Polar residues" evidence="1">
    <location>
        <begin position="171"/>
        <end position="183"/>
    </location>
</feature>
<dbReference type="Gene3D" id="3.10.100.10">
    <property type="entry name" value="Mannose-Binding Protein A, subunit A"/>
    <property type="match status" value="1"/>
</dbReference>
<dbReference type="CDD" id="cd00037">
    <property type="entry name" value="CLECT"/>
    <property type="match status" value="1"/>
</dbReference>
<evidence type="ECO:0000259" key="3">
    <source>
        <dbReference type="PROSITE" id="PS50041"/>
    </source>
</evidence>
<keyword evidence="5" id="KW-1185">Reference proteome</keyword>
<dbReference type="InterPro" id="IPR016186">
    <property type="entry name" value="C-type_lectin-like/link_sf"/>
</dbReference>
<dbReference type="PROSITE" id="PS50041">
    <property type="entry name" value="C_TYPE_LECTIN_2"/>
    <property type="match status" value="1"/>
</dbReference>
<keyword evidence="2" id="KW-0732">Signal</keyword>
<dbReference type="GO" id="GO:0045087">
    <property type="term" value="P:innate immune response"/>
    <property type="evidence" value="ECO:0007669"/>
    <property type="project" value="TreeGrafter"/>
</dbReference>
<feature type="domain" description="C-type lectin" evidence="3">
    <location>
        <begin position="30"/>
        <end position="145"/>
    </location>
</feature>
<evidence type="ECO:0000256" key="2">
    <source>
        <dbReference type="SAM" id="SignalP"/>
    </source>
</evidence>
<dbReference type="EMBL" id="PDUG01000004">
    <property type="protein sequence ID" value="PIC36833.1"/>
    <property type="molecule type" value="Genomic_DNA"/>
</dbReference>
<dbReference type="SUPFAM" id="SSF56436">
    <property type="entry name" value="C-type lectin-like"/>
    <property type="match status" value="1"/>
</dbReference>
<dbReference type="InterPro" id="IPR001304">
    <property type="entry name" value="C-type_lectin-like"/>
</dbReference>
<dbReference type="Pfam" id="PF00059">
    <property type="entry name" value="Lectin_C"/>
    <property type="match status" value="1"/>
</dbReference>
<feature type="compositionally biased region" description="Acidic residues" evidence="1">
    <location>
        <begin position="224"/>
        <end position="233"/>
    </location>
</feature>
<dbReference type="Proteomes" id="UP000230233">
    <property type="component" value="Chromosome IV"/>
</dbReference>
<dbReference type="PANTHER" id="PTHR23062:SF4">
    <property type="entry name" value="C-TYPE LECTIN DOMAIN-CONTAINING PROTEIN"/>
    <property type="match status" value="1"/>
</dbReference>
<reference evidence="5" key="1">
    <citation type="submission" date="2017-10" db="EMBL/GenBank/DDBJ databases">
        <title>Rapid genome shrinkage in a self-fertile nematode reveals novel sperm competition proteins.</title>
        <authorList>
            <person name="Yin D."/>
            <person name="Schwarz E.M."/>
            <person name="Thomas C.G."/>
            <person name="Felde R.L."/>
            <person name="Korf I.F."/>
            <person name="Cutter A.D."/>
            <person name="Schartner C.M."/>
            <person name="Ralston E.J."/>
            <person name="Meyer B.J."/>
            <person name="Haag E.S."/>
        </authorList>
    </citation>
    <scope>NUCLEOTIDE SEQUENCE [LARGE SCALE GENOMIC DNA]</scope>
    <source>
        <strain evidence="5">JU1422</strain>
    </source>
</reference>
<dbReference type="SMART" id="SM00034">
    <property type="entry name" value="CLECT"/>
    <property type="match status" value="1"/>
</dbReference>
<name>A0A2G5UBM3_9PELO</name>
<proteinExistence type="predicted"/>
<dbReference type="AlphaFoldDB" id="A0A2G5UBM3"/>
<dbReference type="PANTHER" id="PTHR23062">
    <property type="entry name" value="HYPOTHETICAL PROTEIN C.ELEGANS"/>
    <property type="match status" value="1"/>
</dbReference>
<feature type="region of interest" description="Disordered" evidence="1">
    <location>
        <begin position="146"/>
        <end position="203"/>
    </location>
</feature>
<evidence type="ECO:0000313" key="4">
    <source>
        <dbReference type="EMBL" id="PIC36833.1"/>
    </source>
</evidence>
<dbReference type="OrthoDB" id="5867457at2759"/>